<reference evidence="1" key="1">
    <citation type="journal article" date="2015" name="Nature">
        <title>rRNA introns, odd ribosomes, and small enigmatic genomes across a large radiation of phyla.</title>
        <authorList>
            <person name="Brown C.T."/>
            <person name="Hug L.A."/>
            <person name="Thomas B.C."/>
            <person name="Sharon I."/>
            <person name="Castelle C.J."/>
            <person name="Singh A."/>
            <person name="Wilkins M.J."/>
            <person name="Williams K.H."/>
            <person name="Banfield J.F."/>
        </authorList>
    </citation>
    <scope>NUCLEOTIDE SEQUENCE [LARGE SCALE GENOMIC DNA]</scope>
</reference>
<dbReference type="PANTHER" id="PTHR36932:SF1">
    <property type="entry name" value="CAPSULAR POLYSACCHARIDE BIOSYNTHESIS PROTEIN"/>
    <property type="match status" value="1"/>
</dbReference>
<dbReference type="Gene3D" id="3.40.50.12780">
    <property type="entry name" value="N-terminal domain of ligase-like"/>
    <property type="match status" value="1"/>
</dbReference>
<dbReference type="InterPro" id="IPR042099">
    <property type="entry name" value="ANL_N_sf"/>
</dbReference>
<dbReference type="STRING" id="1618659.UV11_C0004G0004"/>
<gene>
    <name evidence="1" type="ORF">UV11_C0004G0004</name>
</gene>
<evidence type="ECO:0000313" key="2">
    <source>
        <dbReference type="Proteomes" id="UP000034036"/>
    </source>
</evidence>
<comment type="caution">
    <text evidence="1">The sequence shown here is derived from an EMBL/GenBank/DDBJ whole genome shotgun (WGS) entry which is preliminary data.</text>
</comment>
<dbReference type="AlphaFoldDB" id="A0A0G0ZJ90"/>
<organism evidence="1 2">
    <name type="scientific">Candidatus Giovannonibacteria bacterium GW2011_GWF2_42_19</name>
    <dbReference type="NCBI Taxonomy" id="1618659"/>
    <lineage>
        <taxon>Bacteria</taxon>
        <taxon>Candidatus Giovannoniibacteriota</taxon>
    </lineage>
</organism>
<dbReference type="PANTHER" id="PTHR36932">
    <property type="entry name" value="CAPSULAR POLYSACCHARIDE BIOSYNTHESIS PROTEIN"/>
    <property type="match status" value="1"/>
</dbReference>
<dbReference type="PATRIC" id="fig|1618659.3.peg.159"/>
<evidence type="ECO:0000313" key="1">
    <source>
        <dbReference type="EMBL" id="KKS48734.1"/>
    </source>
</evidence>
<accession>A0A0G0ZJ90</accession>
<sequence length="446" mass="50695">MSNAISGEKSVILVPQNLMEKKKEELKQFLTEIKELDFWKSYSEHKNFIIDPEKFSLEYWQSLPLSSKEDFIKMGLKERIRDAFKINTPDVIFNLILRATSGTIGSTNPVLFLNPVINSSNVFDKMKEDSVRVLTMQRSYMMGLRSALLNIIKCMRKKAAFETLIVNPGLGGISSALKEYSADMIVGLPQSFAKLAAEFYDRREIIKNVKKIKMNGDFLNKDHASLITDFFSGVKDLDMGIDYAMTEFGKVGTWCKYLAKRYHGNAYHPGRFFLAEIVDADPDGYGEIIVTKIIPRQLSLLRYCTGDIGKGIFETCECGAGVTLFLIGRKNFDYIKCAGALVVRKEIERAISIAAEDIEEWRGEVREHVRGREIVGELVLKLKFESGHGGYNEMVSIGDRISENLFLTPAETLKDLVDKKKFFPLKIELIKKFPDSPKKIMLRKII</sequence>
<dbReference type="SUPFAM" id="SSF56801">
    <property type="entry name" value="Acetyl-CoA synthetase-like"/>
    <property type="match status" value="1"/>
</dbReference>
<protein>
    <submittedName>
        <fullName evidence="1">Coenzyme F390 synthetase</fullName>
    </submittedName>
</protein>
<dbReference type="EMBL" id="LCDF01000004">
    <property type="protein sequence ID" value="KKS48734.1"/>
    <property type="molecule type" value="Genomic_DNA"/>
</dbReference>
<dbReference type="Proteomes" id="UP000034036">
    <property type="component" value="Unassembled WGS sequence"/>
</dbReference>
<proteinExistence type="predicted"/>
<dbReference type="InterPro" id="IPR053158">
    <property type="entry name" value="CapK_Type1_Caps_Biosynth"/>
</dbReference>
<name>A0A0G0ZJ90_9BACT</name>